<proteinExistence type="predicted"/>
<dbReference type="InterPro" id="IPR015943">
    <property type="entry name" value="WD40/YVTN_repeat-like_dom_sf"/>
</dbReference>
<keyword evidence="3" id="KW-1185">Reference proteome</keyword>
<protein>
    <submittedName>
        <fullName evidence="2">Uncharacterized protein</fullName>
    </submittedName>
</protein>
<dbReference type="Gene3D" id="2.130.10.10">
    <property type="entry name" value="YVTN repeat-like/Quinoprotein amine dehydrogenase"/>
    <property type="match status" value="3"/>
</dbReference>
<feature type="repeat" description="WD" evidence="1">
    <location>
        <begin position="202"/>
        <end position="243"/>
    </location>
</feature>
<sequence length="469" mass="50527">MADESRRHGRSRSRSPETFWVEVKLLSGQSLATMQVQKSEPWQRLRQRIEALDACGDHWALMFGDRDLEATAATTTAGSLGLRQNSVLTLLRLSRRKLCTASEDGTARIFELSSGKSLCILGGHCSGVVSVTFSEDGAKALTMTSARSIAMYDAQSGAQLWRVLGPVQDACLAADGLRVLVMDSHSVVGLLDASTGRLLTNLVHHAYYVCTAVFSPDGKALLTSSVEGFARLFDVESGNCLVTFGRRPSEGKTPGMSAASFSPDASKVLVSLYDGSADLYERSSGERICSCVGHRKSLRCATMSPDGKLILTASKDCTSKLFCASTGRCLSTYESPAALCRASFGPSEQVLTAAQDGTARLYDAGGKCIQSFKDHSAPVLNATMSWDGKLVLTWSSDLDAKLFDAKTGECLRSFSEEDGFVTCAQWAPGARQLLLAFFSGRVAVFDPEKNCFIQDFVGHTDCVHSMKLM</sequence>
<evidence type="ECO:0000313" key="2">
    <source>
        <dbReference type="EMBL" id="CAJ1399253.1"/>
    </source>
</evidence>
<name>A0AA36J660_9DINO</name>
<dbReference type="AlphaFoldDB" id="A0AA36J660"/>
<dbReference type="Pfam" id="PF00400">
    <property type="entry name" value="WD40"/>
    <property type="match status" value="2"/>
</dbReference>
<feature type="repeat" description="WD" evidence="1">
    <location>
        <begin position="291"/>
        <end position="332"/>
    </location>
</feature>
<dbReference type="InterPro" id="IPR001680">
    <property type="entry name" value="WD40_rpt"/>
</dbReference>
<dbReference type="EMBL" id="CAUJNA010003328">
    <property type="protein sequence ID" value="CAJ1399253.1"/>
    <property type="molecule type" value="Genomic_DNA"/>
</dbReference>
<keyword evidence="1" id="KW-0853">WD repeat</keyword>
<feature type="repeat" description="WD" evidence="1">
    <location>
        <begin position="372"/>
        <end position="413"/>
    </location>
</feature>
<dbReference type="PANTHER" id="PTHR19879">
    <property type="entry name" value="TRANSCRIPTION INITIATION FACTOR TFIID"/>
    <property type="match status" value="1"/>
</dbReference>
<reference evidence="2" key="1">
    <citation type="submission" date="2023-08" db="EMBL/GenBank/DDBJ databases">
        <authorList>
            <person name="Chen Y."/>
            <person name="Shah S."/>
            <person name="Dougan E. K."/>
            <person name="Thang M."/>
            <person name="Chan C."/>
        </authorList>
    </citation>
    <scope>NUCLEOTIDE SEQUENCE</scope>
</reference>
<dbReference type="PANTHER" id="PTHR19879:SF1">
    <property type="entry name" value="CANNONBALL-RELATED"/>
    <property type="match status" value="1"/>
</dbReference>
<dbReference type="Proteomes" id="UP001178507">
    <property type="component" value="Unassembled WGS sequence"/>
</dbReference>
<gene>
    <name evidence="2" type="ORF">EVOR1521_LOCUS22818</name>
</gene>
<dbReference type="PROSITE" id="PS50082">
    <property type="entry name" value="WD_REPEATS_2"/>
    <property type="match status" value="3"/>
</dbReference>
<accession>A0AA36J660</accession>
<organism evidence="2 3">
    <name type="scientific">Effrenium voratum</name>
    <dbReference type="NCBI Taxonomy" id="2562239"/>
    <lineage>
        <taxon>Eukaryota</taxon>
        <taxon>Sar</taxon>
        <taxon>Alveolata</taxon>
        <taxon>Dinophyceae</taxon>
        <taxon>Suessiales</taxon>
        <taxon>Symbiodiniaceae</taxon>
        <taxon>Effrenium</taxon>
    </lineage>
</organism>
<dbReference type="SUPFAM" id="SSF50998">
    <property type="entry name" value="Quinoprotein alcohol dehydrogenase-like"/>
    <property type="match status" value="1"/>
</dbReference>
<dbReference type="SMART" id="SM00320">
    <property type="entry name" value="WD40"/>
    <property type="match status" value="8"/>
</dbReference>
<evidence type="ECO:0000313" key="3">
    <source>
        <dbReference type="Proteomes" id="UP001178507"/>
    </source>
</evidence>
<evidence type="ECO:0000256" key="1">
    <source>
        <dbReference type="PROSITE-ProRule" id="PRU00221"/>
    </source>
</evidence>
<dbReference type="InterPro" id="IPR011047">
    <property type="entry name" value="Quinoprotein_ADH-like_sf"/>
</dbReference>
<comment type="caution">
    <text evidence="2">The sequence shown here is derived from an EMBL/GenBank/DDBJ whole genome shotgun (WGS) entry which is preliminary data.</text>
</comment>